<reference evidence="2" key="1">
    <citation type="journal article" date="2022" name="Mol. Ecol. Resour.">
        <title>The genomes of chicory, endive, great burdock and yacon provide insights into Asteraceae palaeo-polyploidization history and plant inulin production.</title>
        <authorList>
            <person name="Fan W."/>
            <person name="Wang S."/>
            <person name="Wang H."/>
            <person name="Wang A."/>
            <person name="Jiang F."/>
            <person name="Liu H."/>
            <person name="Zhao H."/>
            <person name="Xu D."/>
            <person name="Zhang Y."/>
        </authorList>
    </citation>
    <scope>NUCLEOTIDE SEQUENCE [LARGE SCALE GENOMIC DNA]</scope>
    <source>
        <strain evidence="2">cv. Niubang</strain>
    </source>
</reference>
<sequence length="286" mass="31793">MQCTNTSFNSKCMLHIYKLNSLYCPHQGLKSQFLSSSHKRREGAKLNLPVYTNPIESFLLSWTWRTSIRFLDLNPIHTQMGCQALFAPVILTEPCPTSPNFTSFSLPSLSPNLHNSSSRIVTRLRDFDFGRRGHHQLNCSYNQNSSSSSSMENAQDPPQEAVLKAISEVSKAEGRVGQTTNMVLGGTITGDSTTEWLGLNEMLNIYPAPRGFTAIGSGGDDFVQAMVIAVESVIQHRIPQGQVKQKFSSGGKYVSVNIGPVQIASSKQVQAVYHAMRRDVRMRYFL</sequence>
<keyword evidence="2" id="KW-1185">Reference proteome</keyword>
<comment type="caution">
    <text evidence="1">The sequence shown here is derived from an EMBL/GenBank/DDBJ whole genome shotgun (WGS) entry which is preliminary data.</text>
</comment>
<evidence type="ECO:0000313" key="2">
    <source>
        <dbReference type="Proteomes" id="UP001055879"/>
    </source>
</evidence>
<proteinExistence type="predicted"/>
<dbReference type="EMBL" id="CM042051">
    <property type="protein sequence ID" value="KAI3728402.1"/>
    <property type="molecule type" value="Genomic_DNA"/>
</dbReference>
<gene>
    <name evidence="1" type="ORF">L6452_17037</name>
</gene>
<evidence type="ECO:0000313" key="1">
    <source>
        <dbReference type="EMBL" id="KAI3728402.1"/>
    </source>
</evidence>
<protein>
    <submittedName>
        <fullName evidence="1">Uncharacterized protein</fullName>
    </submittedName>
</protein>
<reference evidence="1 2" key="2">
    <citation type="journal article" date="2022" name="Mol. Ecol. Resour.">
        <title>The genomes of chicory, endive, great burdock and yacon provide insights into Asteraceae paleo-polyploidization history and plant inulin production.</title>
        <authorList>
            <person name="Fan W."/>
            <person name="Wang S."/>
            <person name="Wang H."/>
            <person name="Wang A."/>
            <person name="Jiang F."/>
            <person name="Liu H."/>
            <person name="Zhao H."/>
            <person name="Xu D."/>
            <person name="Zhang Y."/>
        </authorList>
    </citation>
    <scope>NUCLEOTIDE SEQUENCE [LARGE SCALE GENOMIC DNA]</scope>
    <source>
        <strain evidence="2">cv. Niubang</strain>
    </source>
</reference>
<organism evidence="1 2">
    <name type="scientific">Arctium lappa</name>
    <name type="common">Greater burdock</name>
    <name type="synonym">Lappa major</name>
    <dbReference type="NCBI Taxonomy" id="4217"/>
    <lineage>
        <taxon>Eukaryota</taxon>
        <taxon>Viridiplantae</taxon>
        <taxon>Streptophyta</taxon>
        <taxon>Embryophyta</taxon>
        <taxon>Tracheophyta</taxon>
        <taxon>Spermatophyta</taxon>
        <taxon>Magnoliopsida</taxon>
        <taxon>eudicotyledons</taxon>
        <taxon>Gunneridae</taxon>
        <taxon>Pentapetalae</taxon>
        <taxon>asterids</taxon>
        <taxon>campanulids</taxon>
        <taxon>Asterales</taxon>
        <taxon>Asteraceae</taxon>
        <taxon>Carduoideae</taxon>
        <taxon>Cardueae</taxon>
        <taxon>Arctiinae</taxon>
        <taxon>Arctium</taxon>
    </lineage>
</organism>
<dbReference type="Proteomes" id="UP001055879">
    <property type="component" value="Linkage Group LG05"/>
</dbReference>
<name>A0ACB9C257_ARCLA</name>
<accession>A0ACB9C257</accession>